<reference evidence="3" key="2">
    <citation type="submission" date="2021-08" db="EMBL/GenBank/DDBJ databases">
        <authorList>
            <person name="Tani A."/>
            <person name="Ola A."/>
            <person name="Ogura Y."/>
            <person name="Katsura K."/>
            <person name="Hayashi T."/>
        </authorList>
    </citation>
    <scope>NUCLEOTIDE SEQUENCE</scope>
    <source>
        <strain evidence="3">DSM 17168</strain>
    </source>
</reference>
<dbReference type="Gene3D" id="2.60.40.10">
    <property type="entry name" value="Immunoglobulins"/>
    <property type="match status" value="1"/>
</dbReference>
<dbReference type="InterPro" id="IPR014756">
    <property type="entry name" value="Ig_E-set"/>
</dbReference>
<dbReference type="InterPro" id="IPR032711">
    <property type="entry name" value="SoxY"/>
</dbReference>
<dbReference type="InterPro" id="IPR013783">
    <property type="entry name" value="Ig-like_fold"/>
</dbReference>
<comment type="caution">
    <text evidence="3">The sequence shown here is derived from an EMBL/GenBank/DDBJ whole genome shotgun (WGS) entry which is preliminary data.</text>
</comment>
<feature type="domain" description="Ig-like SoxY" evidence="2">
    <location>
        <begin position="66"/>
        <end position="176"/>
    </location>
</feature>
<evidence type="ECO:0000313" key="3">
    <source>
        <dbReference type="EMBL" id="GJD98342.1"/>
    </source>
</evidence>
<dbReference type="InterPro" id="IPR030831">
    <property type="entry name" value="Fuse-rel_SoxYZ"/>
</dbReference>
<accession>A0ABQ4S8A8</accession>
<evidence type="ECO:0008006" key="5">
    <source>
        <dbReference type="Google" id="ProtNLM"/>
    </source>
</evidence>
<evidence type="ECO:0000313" key="4">
    <source>
        <dbReference type="Proteomes" id="UP001055153"/>
    </source>
</evidence>
<dbReference type="Pfam" id="PF08770">
    <property type="entry name" value="SoxZ"/>
    <property type="match status" value="1"/>
</dbReference>
<dbReference type="InterPro" id="IPR014880">
    <property type="entry name" value="SoxZ_dom"/>
</dbReference>
<dbReference type="NCBIfam" id="TIGR04557">
    <property type="entry name" value="fuse_rel_SoxYZ"/>
    <property type="match status" value="1"/>
</dbReference>
<organism evidence="3 4">
    <name type="scientific">Methylobacterium isbiliense</name>
    <dbReference type="NCBI Taxonomy" id="315478"/>
    <lineage>
        <taxon>Bacteria</taxon>
        <taxon>Pseudomonadati</taxon>
        <taxon>Pseudomonadota</taxon>
        <taxon>Alphaproteobacteria</taxon>
        <taxon>Hyphomicrobiales</taxon>
        <taxon>Methylobacteriaceae</taxon>
        <taxon>Methylobacterium</taxon>
    </lineage>
</organism>
<keyword evidence="4" id="KW-1185">Reference proteome</keyword>
<dbReference type="InterPro" id="IPR038162">
    <property type="entry name" value="SoxY_sf"/>
</dbReference>
<reference evidence="3" key="1">
    <citation type="journal article" date="2021" name="Front. Microbiol.">
        <title>Comprehensive Comparative Genomics and Phenotyping of Methylobacterium Species.</title>
        <authorList>
            <person name="Alessa O."/>
            <person name="Ogura Y."/>
            <person name="Fujitani Y."/>
            <person name="Takami H."/>
            <person name="Hayashi T."/>
            <person name="Sahin N."/>
            <person name="Tani A."/>
        </authorList>
    </citation>
    <scope>NUCLEOTIDE SEQUENCE</scope>
    <source>
        <strain evidence="3">DSM 17168</strain>
    </source>
</reference>
<protein>
    <recommendedName>
        <fullName evidence="5">Quinoprotein dehydrogenase-associated SoxYZ-like carrier</fullName>
    </recommendedName>
</protein>
<evidence type="ECO:0000259" key="1">
    <source>
        <dbReference type="Pfam" id="PF08770"/>
    </source>
</evidence>
<sequence length="291" mass="30984">MHNNSECGAGLREGAYEENPMTRAVWWRGPAGRSALAGLALAAMAAGGARAQEEGRAETAWTELRASVTGERPIRDGAGVLSLEAPKRAEDAAIVPVTVRITLPEGDARAVKALTLVVDENPAPVVGTFTFPTAQRHFDLSTRIRVNSYSYVRAIAETQDGALYMTKAYVKAAGGCSAPAVKDPAEAKANLGKMRFRAFADRGEAQVQVRHPNNSGLQMDQVTRLYTPAWFVESLSVRQGDTPLFSMTGGISVSEDPTFRFSFAGNGEPVTVAAKDTDGNTFTQTFPASGS</sequence>
<feature type="domain" description="Sulphur oxidation protein SoxZ" evidence="1">
    <location>
        <begin position="203"/>
        <end position="286"/>
    </location>
</feature>
<name>A0ABQ4S8A8_9HYPH</name>
<gene>
    <name evidence="3" type="ORF">GMJLKIPL_0249</name>
</gene>
<dbReference type="EMBL" id="BPQQ01000003">
    <property type="protein sequence ID" value="GJD98342.1"/>
    <property type="molecule type" value="Genomic_DNA"/>
</dbReference>
<dbReference type="Gene3D" id="2.60.40.2470">
    <property type="entry name" value="SoxY domain"/>
    <property type="match status" value="1"/>
</dbReference>
<proteinExistence type="predicted"/>
<dbReference type="SUPFAM" id="SSF81296">
    <property type="entry name" value="E set domains"/>
    <property type="match status" value="1"/>
</dbReference>
<dbReference type="Pfam" id="PF13501">
    <property type="entry name" value="SoxY"/>
    <property type="match status" value="1"/>
</dbReference>
<evidence type="ECO:0000259" key="2">
    <source>
        <dbReference type="Pfam" id="PF13501"/>
    </source>
</evidence>
<dbReference type="Proteomes" id="UP001055153">
    <property type="component" value="Unassembled WGS sequence"/>
</dbReference>